<evidence type="ECO:0000313" key="3">
    <source>
        <dbReference type="Proteomes" id="UP000231994"/>
    </source>
</evidence>
<evidence type="ECO:0000313" key="2">
    <source>
        <dbReference type="EMBL" id="ATZ08578.1"/>
    </source>
</evidence>
<evidence type="ECO:0000256" key="1">
    <source>
        <dbReference type="PIRNR" id="PIRNR006221"/>
    </source>
</evidence>
<sequence>MQVLGLGSLGAMDVYTKKVRTADQAGAEAAGLRWLAEARPDVVVEVTGVSATSISTRRVVQATPTAKAARAFGRALREVHEAGAPAFGAPPAGWEGKNYIGRIEQDCTPTSEWGEFYVEQRVLPFVEGTDLPGDVADVVRRAADAVRSTQWDVSPARIHGDLWAGNVLFTADSAVMIDPAAHGGHPYTDLAMLELFGTPFYDDILRGYGAGDDVATWIPMHQLHPLAVHALTHGPVYYRPLGAAAQATLEALGES</sequence>
<dbReference type="PANTHER" id="PTHR12149:SF8">
    <property type="entry name" value="PROTEIN-RIBULOSAMINE 3-KINASE"/>
    <property type="match status" value="1"/>
</dbReference>
<dbReference type="Gene3D" id="1.20.1270.240">
    <property type="match status" value="1"/>
</dbReference>
<protein>
    <submittedName>
        <fullName evidence="2">Fructosamine kinase</fullName>
    </submittedName>
</protein>
<dbReference type="PANTHER" id="PTHR12149">
    <property type="entry name" value="FRUCTOSAMINE 3 KINASE-RELATED PROTEIN"/>
    <property type="match status" value="1"/>
</dbReference>
<keyword evidence="1" id="KW-0808">Transferase</keyword>
<proteinExistence type="inferred from homology"/>
<organism evidence="2 3">
    <name type="scientific">Corynebacterium striatum</name>
    <dbReference type="NCBI Taxonomy" id="43770"/>
    <lineage>
        <taxon>Bacteria</taxon>
        <taxon>Bacillati</taxon>
        <taxon>Actinomycetota</taxon>
        <taxon>Actinomycetes</taxon>
        <taxon>Mycobacteriales</taxon>
        <taxon>Corynebacteriaceae</taxon>
        <taxon>Corynebacterium</taxon>
    </lineage>
</organism>
<accession>A0ABC8CL72</accession>
<dbReference type="PIRSF" id="PIRSF006221">
    <property type="entry name" value="Ketosamine-3-kinase"/>
    <property type="match status" value="1"/>
</dbReference>
<keyword evidence="1 2" id="KW-0418">Kinase</keyword>
<dbReference type="EMBL" id="CP024932">
    <property type="protein sequence ID" value="ATZ08578.1"/>
    <property type="molecule type" value="Genomic_DNA"/>
</dbReference>
<dbReference type="Gene3D" id="1.10.510.10">
    <property type="entry name" value="Transferase(Phosphotransferase) domain 1"/>
    <property type="match status" value="1"/>
</dbReference>
<dbReference type="GO" id="GO:0016301">
    <property type="term" value="F:kinase activity"/>
    <property type="evidence" value="ECO:0007669"/>
    <property type="project" value="UniProtKB-UniRule"/>
</dbReference>
<dbReference type="SUPFAM" id="SSF56112">
    <property type="entry name" value="Protein kinase-like (PK-like)"/>
    <property type="match status" value="1"/>
</dbReference>
<name>A0ABC8CL72_CORST</name>
<dbReference type="Pfam" id="PF03881">
    <property type="entry name" value="Fructosamin_kin"/>
    <property type="match status" value="1"/>
</dbReference>
<gene>
    <name evidence="2" type="ORF">A9D01_07270</name>
</gene>
<dbReference type="InterPro" id="IPR016477">
    <property type="entry name" value="Fructo-/Ketosamine-3-kinase"/>
</dbReference>
<comment type="similarity">
    <text evidence="1">Belongs to the fructosamine kinase family.</text>
</comment>
<reference evidence="2 3" key="1">
    <citation type="submission" date="2017-11" db="EMBL/GenBank/DDBJ databases">
        <title>Whole genome sequencing of cultured pathogen.</title>
        <authorList>
            <person name="Hoffmann M."/>
            <person name="Sanchez M."/>
            <person name="Timme R."/>
            <person name="Nudel K."/>
            <person name="Bry L."/>
        </authorList>
    </citation>
    <scope>NUCLEOTIDE SEQUENCE [LARGE SCALE GENOMIC DNA]</scope>
    <source>
        <strain evidence="2 3">216</strain>
    </source>
</reference>
<dbReference type="AlphaFoldDB" id="A0ABC8CL72"/>
<dbReference type="Proteomes" id="UP000231994">
    <property type="component" value="Chromosome"/>
</dbReference>
<dbReference type="InterPro" id="IPR011009">
    <property type="entry name" value="Kinase-like_dom_sf"/>
</dbReference>